<dbReference type="InterPro" id="IPR000725">
    <property type="entry name" value="Olfact_rcpt"/>
</dbReference>
<evidence type="ECO:0000313" key="14">
    <source>
        <dbReference type="EMBL" id="MBZ3874677.1"/>
    </source>
</evidence>
<dbReference type="FunFam" id="1.20.1070.10:FF:000006">
    <property type="entry name" value="Olfactory receptor"/>
    <property type="match status" value="1"/>
</dbReference>
<dbReference type="CDD" id="cd15221">
    <property type="entry name" value="7tmA_OR52B-like"/>
    <property type="match status" value="1"/>
</dbReference>
<reference evidence="14" key="1">
    <citation type="submission" date="2020-03" db="EMBL/GenBank/DDBJ databases">
        <title>Studies in the Genomics of Life Span.</title>
        <authorList>
            <person name="Glass D."/>
        </authorList>
    </citation>
    <scope>NUCLEOTIDE SEQUENCE</scope>
    <source>
        <strain evidence="14">SUZIE</strain>
        <tissue evidence="14">Muscle</tissue>
    </source>
</reference>
<keyword evidence="5 12" id="KW-0552">Olfaction</keyword>
<evidence type="ECO:0000256" key="12">
    <source>
        <dbReference type="RuleBase" id="RU363047"/>
    </source>
</evidence>
<evidence type="ECO:0000259" key="13">
    <source>
        <dbReference type="PROSITE" id="PS50262"/>
    </source>
</evidence>
<dbReference type="InterPro" id="IPR000276">
    <property type="entry name" value="GPCR_Rhodpsn"/>
</dbReference>
<evidence type="ECO:0000256" key="9">
    <source>
        <dbReference type="ARBA" id="ARBA00023170"/>
    </source>
</evidence>
<dbReference type="Gene3D" id="1.20.1070.10">
    <property type="entry name" value="Rhodopsin 7-helix transmembrane proteins"/>
    <property type="match status" value="1"/>
</dbReference>
<dbReference type="InterPro" id="IPR050402">
    <property type="entry name" value="OR51/52/56-like"/>
</dbReference>
<evidence type="ECO:0000256" key="5">
    <source>
        <dbReference type="ARBA" id="ARBA00022725"/>
    </source>
</evidence>
<feature type="transmembrane region" description="Helical" evidence="12">
    <location>
        <begin position="58"/>
        <end position="76"/>
    </location>
</feature>
<keyword evidence="15" id="KW-1185">Reference proteome</keyword>
<gene>
    <name evidence="14" type="ORF">SUZIE_129130</name>
</gene>
<keyword evidence="8 12" id="KW-0472">Membrane</keyword>
<evidence type="ECO:0000313" key="15">
    <source>
        <dbReference type="Proteomes" id="UP001166674"/>
    </source>
</evidence>
<comment type="function">
    <text evidence="1">Odorant receptor.</text>
</comment>
<dbReference type="PROSITE" id="PS50262">
    <property type="entry name" value="G_PROTEIN_RECEP_F1_2"/>
    <property type="match status" value="1"/>
</dbReference>
<keyword evidence="7 11" id="KW-0297">G-protein coupled receptor</keyword>
<dbReference type="Pfam" id="PF13853">
    <property type="entry name" value="7tm_4"/>
    <property type="match status" value="1"/>
</dbReference>
<dbReference type="EMBL" id="JAATJV010233900">
    <property type="protein sequence ID" value="MBZ3874677.1"/>
    <property type="molecule type" value="Genomic_DNA"/>
</dbReference>
<dbReference type="Proteomes" id="UP001166674">
    <property type="component" value="Unassembled WGS sequence"/>
</dbReference>
<dbReference type="PRINTS" id="PR00245">
    <property type="entry name" value="OLFACTORYR"/>
</dbReference>
<keyword evidence="4 11" id="KW-0812">Transmembrane</keyword>
<accession>A0AA41MMW8</accession>
<evidence type="ECO:0000256" key="10">
    <source>
        <dbReference type="ARBA" id="ARBA00023224"/>
    </source>
</evidence>
<dbReference type="GO" id="GO:0004984">
    <property type="term" value="F:olfactory receptor activity"/>
    <property type="evidence" value="ECO:0007669"/>
    <property type="project" value="InterPro"/>
</dbReference>
<keyword evidence="10 11" id="KW-0807">Transducer</keyword>
<evidence type="ECO:0000256" key="11">
    <source>
        <dbReference type="RuleBase" id="RU000688"/>
    </source>
</evidence>
<comment type="subcellular location">
    <subcellularLocation>
        <location evidence="12">Cell membrane</location>
        <topology evidence="12">Multi-pass membrane protein</topology>
    </subcellularLocation>
    <subcellularLocation>
        <location evidence="2">Membrane</location>
        <topology evidence="2">Multi-pass membrane protein</topology>
    </subcellularLocation>
</comment>
<evidence type="ECO:0000256" key="2">
    <source>
        <dbReference type="ARBA" id="ARBA00004141"/>
    </source>
</evidence>
<proteinExistence type="inferred from homology"/>
<organism evidence="14 15">
    <name type="scientific">Sciurus carolinensis</name>
    <name type="common">Eastern gray squirrel</name>
    <dbReference type="NCBI Taxonomy" id="30640"/>
    <lineage>
        <taxon>Eukaryota</taxon>
        <taxon>Metazoa</taxon>
        <taxon>Chordata</taxon>
        <taxon>Craniata</taxon>
        <taxon>Vertebrata</taxon>
        <taxon>Euteleostomi</taxon>
        <taxon>Mammalia</taxon>
        <taxon>Eutheria</taxon>
        <taxon>Euarchontoglires</taxon>
        <taxon>Glires</taxon>
        <taxon>Rodentia</taxon>
        <taxon>Sciuromorpha</taxon>
        <taxon>Sciuridae</taxon>
        <taxon>Sciurinae</taxon>
        <taxon>Sciurini</taxon>
        <taxon>Sciurus</taxon>
    </lineage>
</organism>
<evidence type="ECO:0000256" key="6">
    <source>
        <dbReference type="ARBA" id="ARBA00022989"/>
    </source>
</evidence>
<dbReference type="PANTHER" id="PTHR26450">
    <property type="entry name" value="OLFACTORY RECEPTOR 56B1-RELATED"/>
    <property type="match status" value="1"/>
</dbReference>
<protein>
    <recommendedName>
        <fullName evidence="12">Olfactory receptor</fullName>
    </recommendedName>
</protein>
<evidence type="ECO:0000256" key="4">
    <source>
        <dbReference type="ARBA" id="ARBA00022692"/>
    </source>
</evidence>
<dbReference type="InterPro" id="IPR017452">
    <property type="entry name" value="GPCR_Rhodpsn_7TM"/>
</dbReference>
<evidence type="ECO:0000256" key="8">
    <source>
        <dbReference type="ARBA" id="ARBA00023136"/>
    </source>
</evidence>
<feature type="transmembrane region" description="Helical" evidence="12">
    <location>
        <begin position="251"/>
        <end position="271"/>
    </location>
</feature>
<keyword evidence="12" id="KW-1003">Cell membrane</keyword>
<keyword evidence="3 12" id="KW-0716">Sensory transduction</keyword>
<feature type="transmembrane region" description="Helical" evidence="12">
    <location>
        <begin position="152"/>
        <end position="173"/>
    </location>
</feature>
<dbReference type="PRINTS" id="PR00237">
    <property type="entry name" value="GPCRRHODOPSN"/>
</dbReference>
<feature type="domain" description="G-protein coupled receptors family 1 profile" evidence="13">
    <location>
        <begin position="44"/>
        <end position="303"/>
    </location>
</feature>
<sequence>MSASNISETSLPATLFLTGIPGLEFAHIWIGIPFCAVYLVALLGNATLILVIVTDSALHAPMYLFLCLLSLTDLALSSTTVPKTLAILWLHAGEISFAGCLAQMFCVHSIYALESSVLLAMAFDRYVAICNPLRYTVILNNTVIGSIGLVSLIRSVTFVSPFIFLLSALIFLLRRLPYCGHHIMAHTYCEHMGIARLACANITVNIVYGLTVALLAVGLDSILIAISYGFILHAVFHLPSQDARHKALSTCGTHLGVILVFYIPAFFSFLTHRFGHNRVPKHVHIFLANLYVLVPPVLNPIIYGARTKEIRSRLLRLLHLGKIST</sequence>
<dbReference type="GO" id="GO:0005886">
    <property type="term" value="C:plasma membrane"/>
    <property type="evidence" value="ECO:0007669"/>
    <property type="project" value="UniProtKB-SubCell"/>
</dbReference>
<feature type="transmembrane region" description="Helical" evidence="12">
    <location>
        <begin position="28"/>
        <end position="52"/>
    </location>
</feature>
<dbReference type="GO" id="GO:0004930">
    <property type="term" value="F:G protein-coupled receptor activity"/>
    <property type="evidence" value="ECO:0007669"/>
    <property type="project" value="UniProtKB-KW"/>
</dbReference>
<feature type="transmembrane region" description="Helical" evidence="12">
    <location>
        <begin position="222"/>
        <end position="239"/>
    </location>
</feature>
<evidence type="ECO:0000256" key="1">
    <source>
        <dbReference type="ARBA" id="ARBA00002936"/>
    </source>
</evidence>
<dbReference type="AlphaFoldDB" id="A0AA41MMW8"/>
<dbReference type="SUPFAM" id="SSF81321">
    <property type="entry name" value="Family A G protein-coupled receptor-like"/>
    <property type="match status" value="1"/>
</dbReference>
<keyword evidence="9 11" id="KW-0675">Receptor</keyword>
<comment type="caution">
    <text evidence="14">The sequence shown here is derived from an EMBL/GenBank/DDBJ whole genome shotgun (WGS) entry which is preliminary data.</text>
</comment>
<keyword evidence="6 12" id="KW-1133">Transmembrane helix</keyword>
<name>A0AA41MMW8_SCICA</name>
<comment type="similarity">
    <text evidence="11">Belongs to the G-protein coupled receptor 1 family.</text>
</comment>
<evidence type="ECO:0000256" key="7">
    <source>
        <dbReference type="ARBA" id="ARBA00023040"/>
    </source>
</evidence>
<feature type="transmembrane region" description="Helical" evidence="12">
    <location>
        <begin position="194"/>
        <end position="216"/>
    </location>
</feature>
<evidence type="ECO:0000256" key="3">
    <source>
        <dbReference type="ARBA" id="ARBA00022606"/>
    </source>
</evidence>
<dbReference type="PROSITE" id="PS00237">
    <property type="entry name" value="G_PROTEIN_RECEP_F1_1"/>
    <property type="match status" value="1"/>
</dbReference>
<dbReference type="PANTHER" id="PTHR26450:SF75">
    <property type="entry name" value="OLFACTORY RECEPTOR 52D1"/>
    <property type="match status" value="1"/>
</dbReference>
<feature type="transmembrane region" description="Helical" evidence="12">
    <location>
        <begin position="283"/>
        <end position="305"/>
    </location>
</feature>